<gene>
    <name evidence="1" type="ORF">BDN70DRAFT_938666</name>
</gene>
<dbReference type="Proteomes" id="UP000807469">
    <property type="component" value="Unassembled WGS sequence"/>
</dbReference>
<dbReference type="AlphaFoldDB" id="A0A9P5YNG7"/>
<reference evidence="1" key="1">
    <citation type="submission" date="2020-11" db="EMBL/GenBank/DDBJ databases">
        <authorList>
            <consortium name="DOE Joint Genome Institute"/>
            <person name="Ahrendt S."/>
            <person name="Riley R."/>
            <person name="Andreopoulos W."/>
            <person name="Labutti K."/>
            <person name="Pangilinan J."/>
            <person name="Ruiz-Duenas F.J."/>
            <person name="Barrasa J.M."/>
            <person name="Sanchez-Garcia M."/>
            <person name="Camarero S."/>
            <person name="Miyauchi S."/>
            <person name="Serrano A."/>
            <person name="Linde D."/>
            <person name="Babiker R."/>
            <person name="Drula E."/>
            <person name="Ayuso-Fernandez I."/>
            <person name="Pacheco R."/>
            <person name="Padilla G."/>
            <person name="Ferreira P."/>
            <person name="Barriuso J."/>
            <person name="Kellner H."/>
            <person name="Castanera R."/>
            <person name="Alfaro M."/>
            <person name="Ramirez L."/>
            <person name="Pisabarro A.G."/>
            <person name="Kuo A."/>
            <person name="Tritt A."/>
            <person name="Lipzen A."/>
            <person name="He G."/>
            <person name="Yan M."/>
            <person name="Ng V."/>
            <person name="Cullen D."/>
            <person name="Martin F."/>
            <person name="Rosso M.-N."/>
            <person name="Henrissat B."/>
            <person name="Hibbett D."/>
            <person name="Martinez A.T."/>
            <person name="Grigoriev I.V."/>
        </authorList>
    </citation>
    <scope>NUCLEOTIDE SEQUENCE</scope>
    <source>
        <strain evidence="1">CIRM-BRFM 674</strain>
    </source>
</reference>
<organism evidence="1 2">
    <name type="scientific">Pholiota conissans</name>
    <dbReference type="NCBI Taxonomy" id="109636"/>
    <lineage>
        <taxon>Eukaryota</taxon>
        <taxon>Fungi</taxon>
        <taxon>Dikarya</taxon>
        <taxon>Basidiomycota</taxon>
        <taxon>Agaricomycotina</taxon>
        <taxon>Agaricomycetes</taxon>
        <taxon>Agaricomycetidae</taxon>
        <taxon>Agaricales</taxon>
        <taxon>Agaricineae</taxon>
        <taxon>Strophariaceae</taxon>
        <taxon>Pholiota</taxon>
    </lineage>
</organism>
<sequence length="445" mass="51562">MVISSPIFWTHLEYYESTYWGISPKDLAFIEWWREKQGTIPPFLSSHVPHADEDPFGADNLDASPWEVARYPVMVYERMTELTTVIEYMGSAQYLKISTSFWNILLREFERGSHTSYPNLHTLSGDWDGGQPSTISYPRQYITDLFPHCSPSFLQRLHLYDARFKDGTVIQPHLSRLTHISLENTALSLDFWHFFIRSFPDLQWASFSVELIKSDSEHHLPISEHTLSHLSVLFFTARVGFSRAKREDIDFLSPYFAGLSLPTLHMLSLSSDHDSWTDYRGVAQICNVLKSTPNVIDISFGPHLFSFDYFPFYLDIDDDTDSFDDLRPLWLSTPHLVHVQFEISVGSIHSSQPKAEVTMKQAERQLETFIHYAFAAENEWLDLKDPVFPIRKITLVYDQAVRIRTFAALQLRGLNEMWPNIDFQIVSVSPRKAAMEAWNEWGSCV</sequence>
<dbReference type="EMBL" id="MU155619">
    <property type="protein sequence ID" value="KAF9471809.1"/>
    <property type="molecule type" value="Genomic_DNA"/>
</dbReference>
<keyword evidence="2" id="KW-1185">Reference proteome</keyword>
<proteinExistence type="predicted"/>
<evidence type="ECO:0000313" key="1">
    <source>
        <dbReference type="EMBL" id="KAF9471809.1"/>
    </source>
</evidence>
<comment type="caution">
    <text evidence="1">The sequence shown here is derived from an EMBL/GenBank/DDBJ whole genome shotgun (WGS) entry which is preliminary data.</text>
</comment>
<protein>
    <submittedName>
        <fullName evidence="1">Uncharacterized protein</fullName>
    </submittedName>
</protein>
<name>A0A9P5YNG7_9AGAR</name>
<accession>A0A9P5YNG7</accession>
<dbReference type="OrthoDB" id="3002815at2759"/>
<evidence type="ECO:0000313" key="2">
    <source>
        <dbReference type="Proteomes" id="UP000807469"/>
    </source>
</evidence>
<dbReference type="SUPFAM" id="SSF52047">
    <property type="entry name" value="RNI-like"/>
    <property type="match status" value="1"/>
</dbReference>